<accession>B4SAX8</accession>
<keyword evidence="2 5" id="KW-0808">Transferase</keyword>
<dbReference type="SUPFAM" id="SSF69593">
    <property type="entry name" value="Glycerol-3-phosphate (1)-acyltransferase"/>
    <property type="match status" value="1"/>
</dbReference>
<dbReference type="SMART" id="SM00563">
    <property type="entry name" value="PlsC"/>
    <property type="match status" value="1"/>
</dbReference>
<keyword evidence="3 5" id="KW-0012">Acyltransferase</keyword>
<dbReference type="CDD" id="cd07989">
    <property type="entry name" value="LPLAT_AGPAT-like"/>
    <property type="match status" value="1"/>
</dbReference>
<dbReference type="PANTHER" id="PTHR10434:SF11">
    <property type="entry name" value="1-ACYL-SN-GLYCEROL-3-PHOSPHATE ACYLTRANSFERASE"/>
    <property type="match status" value="1"/>
</dbReference>
<evidence type="ECO:0000313" key="6">
    <source>
        <dbReference type="Proteomes" id="UP000002724"/>
    </source>
</evidence>
<dbReference type="STRING" id="324925.Ppha_1688"/>
<dbReference type="KEGG" id="pph:Ppha_1688"/>
<dbReference type="Proteomes" id="UP000002724">
    <property type="component" value="Chromosome"/>
</dbReference>
<protein>
    <submittedName>
        <fullName evidence="5">Phospholipid/glycerol acyltransferase</fullName>
    </submittedName>
</protein>
<organism evidence="5 6">
    <name type="scientific">Pelodictyon phaeoclathratiforme (strain DSM 5477 / BU-1)</name>
    <dbReference type="NCBI Taxonomy" id="324925"/>
    <lineage>
        <taxon>Bacteria</taxon>
        <taxon>Pseudomonadati</taxon>
        <taxon>Chlorobiota</taxon>
        <taxon>Chlorobiia</taxon>
        <taxon>Chlorobiales</taxon>
        <taxon>Chlorobiaceae</taxon>
        <taxon>Chlorobium/Pelodictyon group</taxon>
        <taxon>Pelodictyon</taxon>
    </lineage>
</organism>
<keyword evidence="6" id="KW-1185">Reference proteome</keyword>
<dbReference type="GO" id="GO:0003841">
    <property type="term" value="F:1-acylglycerol-3-phosphate O-acyltransferase activity"/>
    <property type="evidence" value="ECO:0007669"/>
    <property type="project" value="TreeGrafter"/>
</dbReference>
<reference evidence="5 6" key="1">
    <citation type="submission" date="2008-06" db="EMBL/GenBank/DDBJ databases">
        <title>Complete sequence of Pelodictyon phaeoclathratiforme BU-1.</title>
        <authorList>
            <consortium name="US DOE Joint Genome Institute"/>
            <person name="Lucas S."/>
            <person name="Copeland A."/>
            <person name="Lapidus A."/>
            <person name="Glavina del Rio T."/>
            <person name="Dalin E."/>
            <person name="Tice H."/>
            <person name="Bruce D."/>
            <person name="Goodwin L."/>
            <person name="Pitluck S."/>
            <person name="Schmutz J."/>
            <person name="Larimer F."/>
            <person name="Land M."/>
            <person name="Hauser L."/>
            <person name="Kyrpides N."/>
            <person name="Mikhailova N."/>
            <person name="Liu Z."/>
            <person name="Li T."/>
            <person name="Zhao F."/>
            <person name="Overmann J."/>
            <person name="Bryant D.A."/>
            <person name="Richardson P."/>
        </authorList>
    </citation>
    <scope>NUCLEOTIDE SEQUENCE [LARGE SCALE GENOMIC DNA]</scope>
    <source>
        <strain evidence="6">DSM 5477 / BU-1</strain>
    </source>
</reference>
<gene>
    <name evidence="5" type="ordered locus">Ppha_1688</name>
</gene>
<dbReference type="OrthoDB" id="9803035at2"/>
<proteinExistence type="predicted"/>
<dbReference type="InterPro" id="IPR002123">
    <property type="entry name" value="Plipid/glycerol_acylTrfase"/>
</dbReference>
<evidence type="ECO:0000256" key="1">
    <source>
        <dbReference type="ARBA" id="ARBA00005189"/>
    </source>
</evidence>
<dbReference type="Pfam" id="PF01553">
    <property type="entry name" value="Acyltransferase"/>
    <property type="match status" value="1"/>
</dbReference>
<dbReference type="AlphaFoldDB" id="B4SAX8"/>
<feature type="domain" description="Phospholipid/glycerol acyltransferase" evidence="4">
    <location>
        <begin position="23"/>
        <end position="154"/>
    </location>
</feature>
<name>B4SAX8_PELPB</name>
<dbReference type="HOGENOM" id="CLU_1025629_0_0_10"/>
<evidence type="ECO:0000313" key="5">
    <source>
        <dbReference type="EMBL" id="ACF43924.1"/>
    </source>
</evidence>
<dbReference type="PANTHER" id="PTHR10434">
    <property type="entry name" value="1-ACYL-SN-GLYCEROL-3-PHOSPHATE ACYLTRANSFERASE"/>
    <property type="match status" value="1"/>
</dbReference>
<sequence length="237" mass="26566">MLPNFLLTRVYGVENLAKAECASIYVFNHNNSFEVLMVPALLMYHLGGRSISFVIDWMYGKVPILGFLMNLFDPVYVYHKRSTLSSIESIRPTAPSADAIERCTEKLRAGRSIGIFPEGKRNRDSKTLLRGKSGVGHIALQSGSPVVPVGIDFNCRITKGKIPVLGRTIVRIGQPIVFQQRTERYRAMISSLSGCSTQRSELNQMAAEVTHEIMHCIAELSGKLYQEPFPRNRRSFS</sequence>
<evidence type="ECO:0000256" key="3">
    <source>
        <dbReference type="ARBA" id="ARBA00023315"/>
    </source>
</evidence>
<dbReference type="GO" id="GO:0006654">
    <property type="term" value="P:phosphatidic acid biosynthetic process"/>
    <property type="evidence" value="ECO:0007669"/>
    <property type="project" value="TreeGrafter"/>
</dbReference>
<comment type="pathway">
    <text evidence="1">Lipid metabolism.</text>
</comment>
<evidence type="ECO:0000256" key="2">
    <source>
        <dbReference type="ARBA" id="ARBA00022679"/>
    </source>
</evidence>
<dbReference type="EMBL" id="CP001110">
    <property type="protein sequence ID" value="ACF43924.1"/>
    <property type="molecule type" value="Genomic_DNA"/>
</dbReference>
<evidence type="ECO:0000259" key="4">
    <source>
        <dbReference type="SMART" id="SM00563"/>
    </source>
</evidence>
<dbReference type="eggNOG" id="COG0204">
    <property type="taxonomic scope" value="Bacteria"/>
</dbReference>